<organism evidence="1 2">
    <name type="scientific">Penicillium cataractarum</name>
    <dbReference type="NCBI Taxonomy" id="2100454"/>
    <lineage>
        <taxon>Eukaryota</taxon>
        <taxon>Fungi</taxon>
        <taxon>Dikarya</taxon>
        <taxon>Ascomycota</taxon>
        <taxon>Pezizomycotina</taxon>
        <taxon>Eurotiomycetes</taxon>
        <taxon>Eurotiomycetidae</taxon>
        <taxon>Eurotiales</taxon>
        <taxon>Aspergillaceae</taxon>
        <taxon>Penicillium</taxon>
    </lineage>
</organism>
<dbReference type="EMBL" id="JAPZBS010000009">
    <property type="protein sequence ID" value="KAJ5358563.1"/>
    <property type="molecule type" value="Genomic_DNA"/>
</dbReference>
<dbReference type="OrthoDB" id="4354294at2759"/>
<accession>A0A9W9RE42</accession>
<dbReference type="GeneID" id="81443068"/>
<gene>
    <name evidence="1" type="ORF">N7496_010976</name>
</gene>
<protein>
    <submittedName>
        <fullName evidence="1">Uncharacterized protein</fullName>
    </submittedName>
</protein>
<comment type="caution">
    <text evidence="1">The sequence shown here is derived from an EMBL/GenBank/DDBJ whole genome shotgun (WGS) entry which is preliminary data.</text>
</comment>
<dbReference type="RefSeq" id="XP_056549849.1">
    <property type="nucleotide sequence ID" value="XM_056703889.1"/>
</dbReference>
<evidence type="ECO:0000313" key="1">
    <source>
        <dbReference type="EMBL" id="KAJ5358563.1"/>
    </source>
</evidence>
<sequence>MEQSNMVGLFNKYGLGHAIEELRNFGTLVNAVGTWHQSVWESKRFTRLPTAESMQAVALDYGFYNCQTP</sequence>
<dbReference type="AlphaFoldDB" id="A0A9W9RE42"/>
<evidence type="ECO:0000313" key="2">
    <source>
        <dbReference type="Proteomes" id="UP001147782"/>
    </source>
</evidence>
<proteinExistence type="predicted"/>
<keyword evidence="2" id="KW-1185">Reference proteome</keyword>
<reference evidence="1" key="1">
    <citation type="submission" date="2022-11" db="EMBL/GenBank/DDBJ databases">
        <authorList>
            <person name="Petersen C."/>
        </authorList>
    </citation>
    <scope>NUCLEOTIDE SEQUENCE</scope>
    <source>
        <strain evidence="1">IBT 29864</strain>
    </source>
</reference>
<name>A0A9W9RE42_9EURO</name>
<dbReference type="Proteomes" id="UP001147782">
    <property type="component" value="Unassembled WGS sequence"/>
</dbReference>
<reference evidence="1" key="2">
    <citation type="journal article" date="2023" name="IMA Fungus">
        <title>Comparative genomic study of the Penicillium genus elucidates a diverse pangenome and 15 lateral gene transfer events.</title>
        <authorList>
            <person name="Petersen C."/>
            <person name="Sorensen T."/>
            <person name="Nielsen M.R."/>
            <person name="Sondergaard T.E."/>
            <person name="Sorensen J.L."/>
            <person name="Fitzpatrick D.A."/>
            <person name="Frisvad J.C."/>
            <person name="Nielsen K.L."/>
        </authorList>
    </citation>
    <scope>NUCLEOTIDE SEQUENCE</scope>
    <source>
        <strain evidence="1">IBT 29864</strain>
    </source>
</reference>